<evidence type="ECO:0000256" key="3">
    <source>
        <dbReference type="ARBA" id="ARBA00023163"/>
    </source>
</evidence>
<accession>A0ABV3ELJ4</accession>
<evidence type="ECO:0000256" key="4">
    <source>
        <dbReference type="PROSITE-ProRule" id="PRU00335"/>
    </source>
</evidence>
<evidence type="ECO:0000259" key="5">
    <source>
        <dbReference type="PROSITE" id="PS50977"/>
    </source>
</evidence>
<dbReference type="InterPro" id="IPR009057">
    <property type="entry name" value="Homeodomain-like_sf"/>
</dbReference>
<sequence>MELYAEVGFEQATVKEIAQRAGLTERTFFRHFADKREVLFSGSRQLQEVLEQTVARGSVALSPVETVTAALLEVAGLMEERRELVRKRQTVITLHPELQERELAKLASWSQALTGALMQRGTAQPEARLTAEAGVAVFRTAFERWIATADPQHTLRQLVSDTFDDLGKLFARP</sequence>
<gene>
    <name evidence="6" type="ORF">AB0D95_07205</name>
</gene>
<feature type="domain" description="HTH tetR-type" evidence="5">
    <location>
        <begin position="1"/>
        <end position="50"/>
    </location>
</feature>
<dbReference type="InterPro" id="IPR050109">
    <property type="entry name" value="HTH-type_TetR-like_transc_reg"/>
</dbReference>
<keyword evidence="7" id="KW-1185">Reference proteome</keyword>
<dbReference type="InterPro" id="IPR001647">
    <property type="entry name" value="HTH_TetR"/>
</dbReference>
<dbReference type="EMBL" id="JBEZNA010000010">
    <property type="protein sequence ID" value="MEU9577040.1"/>
    <property type="molecule type" value="Genomic_DNA"/>
</dbReference>
<proteinExistence type="predicted"/>
<dbReference type="Proteomes" id="UP001551584">
    <property type="component" value="Unassembled WGS sequence"/>
</dbReference>
<dbReference type="InterPro" id="IPR023772">
    <property type="entry name" value="DNA-bd_HTH_TetR-type_CS"/>
</dbReference>
<comment type="caution">
    <text evidence="6">The sequence shown here is derived from an EMBL/GenBank/DDBJ whole genome shotgun (WGS) entry which is preliminary data.</text>
</comment>
<dbReference type="InterPro" id="IPR041347">
    <property type="entry name" value="MftR_C"/>
</dbReference>
<keyword evidence="1" id="KW-0805">Transcription regulation</keyword>
<dbReference type="Pfam" id="PF17754">
    <property type="entry name" value="TetR_C_14"/>
    <property type="match status" value="1"/>
</dbReference>
<organism evidence="6 7">
    <name type="scientific">Streptomyces chilikensis</name>
    <dbReference type="NCBI Taxonomy" id="1194079"/>
    <lineage>
        <taxon>Bacteria</taxon>
        <taxon>Bacillati</taxon>
        <taxon>Actinomycetota</taxon>
        <taxon>Actinomycetes</taxon>
        <taxon>Kitasatosporales</taxon>
        <taxon>Streptomycetaceae</taxon>
        <taxon>Streptomyces</taxon>
    </lineage>
</organism>
<protein>
    <submittedName>
        <fullName evidence="6">TetR family transcriptional regulator</fullName>
    </submittedName>
</protein>
<evidence type="ECO:0000313" key="7">
    <source>
        <dbReference type="Proteomes" id="UP001551584"/>
    </source>
</evidence>
<dbReference type="PANTHER" id="PTHR30055">
    <property type="entry name" value="HTH-TYPE TRANSCRIPTIONAL REGULATOR RUTR"/>
    <property type="match status" value="1"/>
</dbReference>
<dbReference type="SUPFAM" id="SSF46689">
    <property type="entry name" value="Homeodomain-like"/>
    <property type="match status" value="1"/>
</dbReference>
<evidence type="ECO:0000256" key="2">
    <source>
        <dbReference type="ARBA" id="ARBA00023125"/>
    </source>
</evidence>
<reference evidence="6 7" key="1">
    <citation type="submission" date="2024-06" db="EMBL/GenBank/DDBJ databases">
        <title>The Natural Products Discovery Center: Release of the First 8490 Sequenced Strains for Exploring Actinobacteria Biosynthetic Diversity.</title>
        <authorList>
            <person name="Kalkreuter E."/>
            <person name="Kautsar S.A."/>
            <person name="Yang D."/>
            <person name="Bader C.D."/>
            <person name="Teijaro C.N."/>
            <person name="Fluegel L."/>
            <person name="Davis C.M."/>
            <person name="Simpson J.R."/>
            <person name="Lauterbach L."/>
            <person name="Steele A.D."/>
            <person name="Gui C."/>
            <person name="Meng S."/>
            <person name="Li G."/>
            <person name="Viehrig K."/>
            <person name="Ye F."/>
            <person name="Su P."/>
            <person name="Kiefer A.F."/>
            <person name="Nichols A."/>
            <person name="Cepeda A.J."/>
            <person name="Yan W."/>
            <person name="Fan B."/>
            <person name="Jiang Y."/>
            <person name="Adhikari A."/>
            <person name="Zheng C.-J."/>
            <person name="Schuster L."/>
            <person name="Cowan T.M."/>
            <person name="Smanski M.J."/>
            <person name="Chevrette M.G."/>
            <person name="De Carvalho L.P.S."/>
            <person name="Shen B."/>
        </authorList>
    </citation>
    <scope>NUCLEOTIDE SEQUENCE [LARGE SCALE GENOMIC DNA]</scope>
    <source>
        <strain evidence="6 7">NPDC048117</strain>
    </source>
</reference>
<keyword evidence="2 4" id="KW-0238">DNA-binding</keyword>
<evidence type="ECO:0000313" key="6">
    <source>
        <dbReference type="EMBL" id="MEU9577040.1"/>
    </source>
</evidence>
<dbReference type="RefSeq" id="WP_359269875.1">
    <property type="nucleotide sequence ID" value="NZ_JBEZNA010000010.1"/>
</dbReference>
<dbReference type="PROSITE" id="PS01081">
    <property type="entry name" value="HTH_TETR_1"/>
    <property type="match status" value="1"/>
</dbReference>
<dbReference type="PANTHER" id="PTHR30055:SF238">
    <property type="entry name" value="MYCOFACTOCIN BIOSYNTHESIS TRANSCRIPTIONAL REGULATOR MFTR-RELATED"/>
    <property type="match status" value="1"/>
</dbReference>
<name>A0ABV3ELJ4_9ACTN</name>
<dbReference type="Pfam" id="PF00440">
    <property type="entry name" value="TetR_N"/>
    <property type="match status" value="1"/>
</dbReference>
<dbReference type="Gene3D" id="1.10.357.10">
    <property type="entry name" value="Tetracycline Repressor, domain 2"/>
    <property type="match status" value="1"/>
</dbReference>
<feature type="DNA-binding region" description="H-T-H motif" evidence="4">
    <location>
        <begin position="13"/>
        <end position="32"/>
    </location>
</feature>
<evidence type="ECO:0000256" key="1">
    <source>
        <dbReference type="ARBA" id="ARBA00023015"/>
    </source>
</evidence>
<keyword evidence="3" id="KW-0804">Transcription</keyword>
<dbReference type="PROSITE" id="PS50977">
    <property type="entry name" value="HTH_TETR_2"/>
    <property type="match status" value="1"/>
</dbReference>